<organism evidence="1 2">
    <name type="scientific">Rhizobium mesoamericanum STM3625</name>
    <dbReference type="NCBI Taxonomy" id="1211777"/>
    <lineage>
        <taxon>Bacteria</taxon>
        <taxon>Pseudomonadati</taxon>
        <taxon>Pseudomonadota</taxon>
        <taxon>Alphaproteobacteria</taxon>
        <taxon>Hyphomicrobiales</taxon>
        <taxon>Rhizobiaceae</taxon>
        <taxon>Rhizobium/Agrobacterium group</taxon>
        <taxon>Rhizobium</taxon>
    </lineage>
</organism>
<keyword evidence="2" id="KW-1185">Reference proteome</keyword>
<name>K0PJ02_9HYPH</name>
<dbReference type="AlphaFoldDB" id="K0PJ02"/>
<sequence length="63" mass="7197">MIKLFPWASYSYAEPVRESFGGCAVHILEVDLRLEAYAYLQAEEFLEAGYPDEEEPNAPEPED</sequence>
<dbReference type="Proteomes" id="UP000009319">
    <property type="component" value="Unassembled WGS sequence"/>
</dbReference>
<dbReference type="RefSeq" id="WP_007533872.1">
    <property type="nucleotide sequence ID" value="NZ_HF536772.1"/>
</dbReference>
<reference evidence="1 2" key="1">
    <citation type="journal article" date="2013" name="Genome Announc.">
        <title>Draft Genome Sequence of Rhizobium mesoamericanum STM3625, a Nitrogen-Fixing Symbiont of Mimosa pudica Isolated in French Guiana (South America).</title>
        <authorList>
            <person name="Moulin L."/>
            <person name="Mornico D."/>
            <person name="Melkonian R."/>
            <person name="Klonowska A."/>
        </authorList>
    </citation>
    <scope>NUCLEOTIDE SEQUENCE [LARGE SCALE GENOMIC DNA]</scope>
    <source>
        <strain evidence="1 2">STM3625</strain>
    </source>
</reference>
<dbReference type="HOGENOM" id="CLU_2882869_0_0_5"/>
<dbReference type="EMBL" id="CANI01000024">
    <property type="protein sequence ID" value="CCM76501.1"/>
    <property type="molecule type" value="Genomic_DNA"/>
</dbReference>
<proteinExistence type="predicted"/>
<gene>
    <name evidence="1" type="ORF">BN77_3519</name>
</gene>
<dbReference type="STRING" id="1211777.BN77_3519"/>
<evidence type="ECO:0000313" key="2">
    <source>
        <dbReference type="Proteomes" id="UP000009319"/>
    </source>
</evidence>
<evidence type="ECO:0000313" key="1">
    <source>
        <dbReference type="EMBL" id="CCM76501.1"/>
    </source>
</evidence>
<accession>K0PJ02</accession>
<protein>
    <submittedName>
        <fullName evidence="1">Uncharacterized protein</fullName>
    </submittedName>
</protein>
<comment type="caution">
    <text evidence="1">The sequence shown here is derived from an EMBL/GenBank/DDBJ whole genome shotgun (WGS) entry which is preliminary data.</text>
</comment>